<organism evidence="2 3">
    <name type="scientific">Plasmodium berghei (strain Anka)</name>
    <dbReference type="NCBI Taxonomy" id="5823"/>
    <lineage>
        <taxon>Eukaryota</taxon>
        <taxon>Sar</taxon>
        <taxon>Alveolata</taxon>
        <taxon>Apicomplexa</taxon>
        <taxon>Aconoidasida</taxon>
        <taxon>Haemosporida</taxon>
        <taxon>Plasmodiidae</taxon>
        <taxon>Plasmodium</taxon>
        <taxon>Plasmodium (Vinckeia)</taxon>
    </lineage>
</organism>
<dbReference type="AlphaFoldDB" id="A0A509AHH0"/>
<dbReference type="RefSeq" id="XP_034420752.1">
    <property type="nucleotide sequence ID" value="XM_034563902.1"/>
</dbReference>
<gene>
    <name evidence="2" type="ORF">PBANKA_0700561</name>
</gene>
<dbReference type="EMBL" id="LK023122">
    <property type="protein sequence ID" value="VUC54932.1"/>
    <property type="molecule type" value="Genomic_DNA"/>
</dbReference>
<evidence type="ECO:0000256" key="1">
    <source>
        <dbReference type="SAM" id="SignalP"/>
    </source>
</evidence>
<dbReference type="VEuPathDB" id="PlasmoDB:PBANKA_0700561"/>
<evidence type="ECO:0000313" key="2">
    <source>
        <dbReference type="EMBL" id="VUC54932.1"/>
    </source>
</evidence>
<feature type="chain" id="PRO_5021355524" evidence="1">
    <location>
        <begin position="26"/>
        <end position="408"/>
    </location>
</feature>
<dbReference type="InParanoid" id="A0A509AHH0"/>
<reference evidence="2 3" key="1">
    <citation type="journal article" date="2014" name="BMC Biol.">
        <title>A comprehensive evaluation of rodent malaria parasite genomes and gene expression.</title>
        <authorList>
            <person name="Otto T.D."/>
            <person name="Bohme U."/>
            <person name="Jackson A.P."/>
            <person name="Hunt M."/>
            <person name="Franke-Fayard B."/>
            <person name="Hoeijmakers W.A."/>
            <person name="Religa A.A."/>
            <person name="Robertson L."/>
            <person name="Sanders M."/>
            <person name="Ogun S.A."/>
            <person name="Cunningham D."/>
            <person name="Erhart A."/>
            <person name="Billker O."/>
            <person name="Khan S.M."/>
            <person name="Stunnenberg H.G."/>
            <person name="Langhorne J."/>
            <person name="Holder A.A."/>
            <person name="Waters A.P."/>
            <person name="Newbold C.I."/>
            <person name="Pain A."/>
            <person name="Berriman M."/>
            <person name="Janse C.J."/>
        </authorList>
    </citation>
    <scope>NUCLEOTIDE SEQUENCE</scope>
    <source>
        <strain evidence="2 3">ANKA</strain>
    </source>
</reference>
<accession>A0A509AHH0</accession>
<sequence length="408" mass="48303">MNKFYIKIFFFLISIFVYVNNTSFATELDSPDDSLEHSLKMGIFMKNNNLITEPASDIDFLVKSNISQIDLIKTVKNNVTPDKEYLDYITQDKDYLDNLIPNKEYLDYITQDKDYLDNLIPNKEYLDYITQDKDYLDNLIPNKEYLDYITQDKDYLDNLIPNKEYLDYITQDKDYLDNLIPNKEYLDYINQDKDYLDNLIPNKDAQEFENHENRDLLSCTDYEEAKKASEIMCDVIDRLKYYDVAKFYLKIRNPNKCNQIVKMLYEPKDLYGFGSNDSKVLFIPRIVLEHNSNLILIQKYSESNTTFFANTSININDETSANKKKGKKGVNLLNDHIDFDDIIRQIVLKNMFANFFGFIITKEYDHVGVTYVESNRHDKSYPKNYDKIKRRAQNMLNLMNILLYGFKG</sequence>
<dbReference type="KEGG" id="pbe:PBANKA_0700561"/>
<proteinExistence type="predicted"/>
<keyword evidence="3" id="KW-1185">Reference proteome</keyword>
<evidence type="ECO:0000313" key="3">
    <source>
        <dbReference type="Proteomes" id="UP000074855"/>
    </source>
</evidence>
<keyword evidence="1" id="KW-0732">Signal</keyword>
<feature type="signal peptide" evidence="1">
    <location>
        <begin position="1"/>
        <end position="25"/>
    </location>
</feature>
<dbReference type="GeneID" id="55148833"/>
<dbReference type="Proteomes" id="UP000074855">
    <property type="component" value="Chromosome 7"/>
</dbReference>
<name>A0A509AHH0_PLABA</name>
<protein>
    <submittedName>
        <fullName evidence="2">Fam-a protein</fullName>
    </submittedName>
</protein>